<dbReference type="WBParaSite" id="SBAD_0000754401-mRNA-1">
    <property type="protein sequence ID" value="SBAD_0000754401-mRNA-1"/>
    <property type="gene ID" value="SBAD_0000754401"/>
</dbReference>
<keyword evidence="2" id="KW-1185">Reference proteome</keyword>
<proteinExistence type="predicted"/>
<name>A0A183IUH5_9BILA</name>
<gene>
    <name evidence="1" type="ORF">SBAD_LOCUS7272</name>
</gene>
<dbReference type="EMBL" id="UZAM01010478">
    <property type="protein sequence ID" value="VDP12525.1"/>
    <property type="molecule type" value="Genomic_DNA"/>
</dbReference>
<protein>
    <submittedName>
        <fullName evidence="3">DUF1540 domain-containing protein</fullName>
    </submittedName>
</protein>
<reference evidence="1 2" key="2">
    <citation type="submission" date="2018-11" db="EMBL/GenBank/DDBJ databases">
        <authorList>
            <consortium name="Pathogen Informatics"/>
        </authorList>
    </citation>
    <scope>NUCLEOTIDE SEQUENCE [LARGE SCALE GENOMIC DNA]</scope>
</reference>
<organism evidence="3">
    <name type="scientific">Soboliphyme baturini</name>
    <dbReference type="NCBI Taxonomy" id="241478"/>
    <lineage>
        <taxon>Eukaryota</taxon>
        <taxon>Metazoa</taxon>
        <taxon>Ecdysozoa</taxon>
        <taxon>Nematoda</taxon>
        <taxon>Enoplea</taxon>
        <taxon>Dorylaimia</taxon>
        <taxon>Dioctophymatida</taxon>
        <taxon>Dioctophymatoidea</taxon>
        <taxon>Soboliphymatidae</taxon>
        <taxon>Soboliphyme</taxon>
    </lineage>
</organism>
<evidence type="ECO:0000313" key="2">
    <source>
        <dbReference type="Proteomes" id="UP000270296"/>
    </source>
</evidence>
<dbReference type="Proteomes" id="UP000270296">
    <property type="component" value="Unassembled WGS sequence"/>
</dbReference>
<evidence type="ECO:0000313" key="3">
    <source>
        <dbReference type="WBParaSite" id="SBAD_0000754401-mRNA-1"/>
    </source>
</evidence>
<evidence type="ECO:0000313" key="1">
    <source>
        <dbReference type="EMBL" id="VDP12525.1"/>
    </source>
</evidence>
<dbReference type="AlphaFoldDB" id="A0A183IUH5"/>
<sequence>MHTGFRRPFCFCRVGTCNDVNYDRWLGRAQKQTDNDVCKPMSTSVNNPLFASAVDEHCWVYNSADARLSAIAGRDQVT</sequence>
<reference evidence="3" key="1">
    <citation type="submission" date="2016-06" db="UniProtKB">
        <authorList>
            <consortium name="WormBaseParasite"/>
        </authorList>
    </citation>
    <scope>IDENTIFICATION</scope>
</reference>
<accession>A0A183IUH5</accession>